<dbReference type="AlphaFoldDB" id="A0A3B0SXX9"/>
<reference evidence="2" key="1">
    <citation type="submission" date="2018-06" db="EMBL/GenBank/DDBJ databases">
        <authorList>
            <person name="Zhirakovskaya E."/>
        </authorList>
    </citation>
    <scope>NUCLEOTIDE SEQUENCE</scope>
</reference>
<protein>
    <submittedName>
        <fullName evidence="2">Uncharacterized protein</fullName>
    </submittedName>
</protein>
<dbReference type="SUPFAM" id="SSF48452">
    <property type="entry name" value="TPR-like"/>
    <property type="match status" value="1"/>
</dbReference>
<proteinExistence type="predicted"/>
<dbReference type="EMBL" id="UOEH01000458">
    <property type="protein sequence ID" value="VAW05089.1"/>
    <property type="molecule type" value="Genomic_DNA"/>
</dbReference>
<name>A0A3B0SXX9_9ZZZZ</name>
<feature type="region of interest" description="Disordered" evidence="1">
    <location>
        <begin position="152"/>
        <end position="181"/>
    </location>
</feature>
<dbReference type="InterPro" id="IPR011990">
    <property type="entry name" value="TPR-like_helical_dom_sf"/>
</dbReference>
<feature type="compositionally biased region" description="Low complexity" evidence="1">
    <location>
        <begin position="162"/>
        <end position="175"/>
    </location>
</feature>
<evidence type="ECO:0000256" key="1">
    <source>
        <dbReference type="SAM" id="MobiDB-lite"/>
    </source>
</evidence>
<gene>
    <name evidence="2" type="ORF">MNBD_ALPHA05-1110</name>
</gene>
<evidence type="ECO:0000313" key="2">
    <source>
        <dbReference type="EMBL" id="VAW05089.1"/>
    </source>
</evidence>
<sequence>MAAMNFSKRILAPIVFAWMLATAGMAAVAYTATPEAPPVGEGAGARIVIGDIQVGERGNQTRIAFLCDGACILEKREADAFYLSGVDASFILDLSRRSKRVQSLRAIPQGEGSMLRIRTDAVIDHTRVKPCTVGGRDAACLDLFFVAATQKNPPPPSKRIKPAQQASASSTAAPQPAKPVLREGAPERFKRFAQLAAPERLSPPAGVILAKVQPIEPSVVVRKPAIRKSQPLVEPVVVDFTERVKTLLNKDLSSAFCNNAAAALQADAWALGAMVDVGLCAAARGDVVQGDVTLARLLEYTPDNYEALVGRALIAEQAKEKGVALKYFQDALNSLPPIEESNRIVQAMAALD</sequence>
<accession>A0A3B0SXX9</accession>
<organism evidence="2">
    <name type="scientific">hydrothermal vent metagenome</name>
    <dbReference type="NCBI Taxonomy" id="652676"/>
    <lineage>
        <taxon>unclassified sequences</taxon>
        <taxon>metagenomes</taxon>
        <taxon>ecological metagenomes</taxon>
    </lineage>
</organism>